<gene>
    <name evidence="6" type="ordered locus">RB13156</name>
</gene>
<dbReference type="PROSITE" id="PS50222">
    <property type="entry name" value="EF_HAND_2"/>
    <property type="match status" value="1"/>
</dbReference>
<dbReference type="SUPFAM" id="SSF47473">
    <property type="entry name" value="EF-hand"/>
    <property type="match status" value="1"/>
</dbReference>
<comment type="similarity">
    <text evidence="1">Belongs to the 'GDXG' lipolytic enzyme family.</text>
</comment>
<dbReference type="KEGG" id="rba:RB13156"/>
<dbReference type="EMBL" id="BX294156">
    <property type="protein sequence ID" value="CAD77975.1"/>
    <property type="molecule type" value="Genomic_DNA"/>
</dbReference>
<reference evidence="6 7" key="1">
    <citation type="journal article" date="2003" name="Proc. Natl. Acad. Sci. U.S.A.">
        <title>Complete genome sequence of the marine planctomycete Pirellula sp. strain 1.</title>
        <authorList>
            <person name="Gloeckner F.O."/>
            <person name="Kube M."/>
            <person name="Bauer M."/>
            <person name="Teeling H."/>
            <person name="Lombardot T."/>
            <person name="Ludwig W."/>
            <person name="Gade D."/>
            <person name="Beck A."/>
            <person name="Borzym K."/>
            <person name="Heitmann K."/>
            <person name="Rabus R."/>
            <person name="Schlesner H."/>
            <person name="Amann R."/>
            <person name="Reinhardt R."/>
        </authorList>
    </citation>
    <scope>NUCLEOTIDE SEQUENCE [LARGE SCALE GENOMIC DNA]</scope>
    <source>
        <strain evidence="7">DSM 10527 / NCIMB 13988 / SH1</strain>
    </source>
</reference>
<keyword evidence="4" id="KW-0732">Signal</keyword>
<dbReference type="AlphaFoldDB" id="Q7UHJ5"/>
<dbReference type="PANTHER" id="PTHR48081:SF30">
    <property type="entry name" value="ACETYL-HYDROLASE LIPR-RELATED"/>
    <property type="match status" value="1"/>
</dbReference>
<dbReference type="HOGENOM" id="CLU_012494_4_0_0"/>
<dbReference type="InterPro" id="IPR018247">
    <property type="entry name" value="EF_Hand_1_Ca_BS"/>
</dbReference>
<evidence type="ECO:0000256" key="3">
    <source>
        <dbReference type="SAM" id="MobiDB-lite"/>
    </source>
</evidence>
<name>Q7UHJ5_RHOBA</name>
<dbReference type="InterPro" id="IPR002048">
    <property type="entry name" value="EF_hand_dom"/>
</dbReference>
<evidence type="ECO:0000313" key="6">
    <source>
        <dbReference type="EMBL" id="CAD77975.1"/>
    </source>
</evidence>
<dbReference type="STRING" id="243090.RB13156"/>
<dbReference type="InterPro" id="IPR029058">
    <property type="entry name" value="AB_hydrolase_fold"/>
</dbReference>
<evidence type="ECO:0000256" key="2">
    <source>
        <dbReference type="ARBA" id="ARBA00022801"/>
    </source>
</evidence>
<evidence type="ECO:0000256" key="1">
    <source>
        <dbReference type="ARBA" id="ARBA00010515"/>
    </source>
</evidence>
<dbReference type="GO" id="GO:0004806">
    <property type="term" value="F:triacylglycerol lipase activity"/>
    <property type="evidence" value="ECO:0000318"/>
    <property type="project" value="GO_Central"/>
</dbReference>
<evidence type="ECO:0000313" key="7">
    <source>
        <dbReference type="Proteomes" id="UP000001025"/>
    </source>
</evidence>
<feature type="domain" description="EF-hand" evidence="5">
    <location>
        <begin position="72"/>
        <end position="107"/>
    </location>
</feature>
<proteinExistence type="inferred from homology"/>
<feature type="chain" id="PRO_5004292037" evidence="4">
    <location>
        <begin position="32"/>
        <end position="393"/>
    </location>
</feature>
<dbReference type="InterPro" id="IPR011992">
    <property type="entry name" value="EF-hand-dom_pair"/>
</dbReference>
<evidence type="ECO:0000256" key="4">
    <source>
        <dbReference type="SAM" id="SignalP"/>
    </source>
</evidence>
<dbReference type="PROSITE" id="PS00018">
    <property type="entry name" value="EF_HAND_1"/>
    <property type="match status" value="1"/>
</dbReference>
<feature type="region of interest" description="Disordered" evidence="3">
    <location>
        <begin position="29"/>
        <end position="50"/>
    </location>
</feature>
<dbReference type="InterPro" id="IPR050300">
    <property type="entry name" value="GDXG_lipolytic_enzyme"/>
</dbReference>
<feature type="signal peptide" evidence="4">
    <location>
        <begin position="1"/>
        <end position="31"/>
    </location>
</feature>
<dbReference type="Pfam" id="PF20434">
    <property type="entry name" value="BD-FAE"/>
    <property type="match status" value="1"/>
</dbReference>
<dbReference type="OrthoDB" id="265201at2"/>
<organism evidence="6 7">
    <name type="scientific">Rhodopirellula baltica (strain DSM 10527 / NCIMB 13988 / SH1)</name>
    <dbReference type="NCBI Taxonomy" id="243090"/>
    <lineage>
        <taxon>Bacteria</taxon>
        <taxon>Pseudomonadati</taxon>
        <taxon>Planctomycetota</taxon>
        <taxon>Planctomycetia</taxon>
        <taxon>Pirellulales</taxon>
        <taxon>Pirellulaceae</taxon>
        <taxon>Rhodopirellula</taxon>
    </lineage>
</organism>
<keyword evidence="2" id="KW-0378">Hydrolase</keyword>
<dbReference type="Proteomes" id="UP000001025">
    <property type="component" value="Chromosome"/>
</dbReference>
<dbReference type="SUPFAM" id="SSF53474">
    <property type="entry name" value="alpha/beta-Hydrolases"/>
    <property type="match status" value="1"/>
</dbReference>
<accession>Q7UHJ5</accession>
<dbReference type="GO" id="GO:0005509">
    <property type="term" value="F:calcium ion binding"/>
    <property type="evidence" value="ECO:0007669"/>
    <property type="project" value="InterPro"/>
</dbReference>
<protein>
    <submittedName>
        <fullName evidence="6">Probable lipase/esterase</fullName>
    </submittedName>
</protein>
<dbReference type="InParanoid" id="Q7UHJ5"/>
<dbReference type="Gene3D" id="3.40.50.1820">
    <property type="entry name" value="alpha/beta hydrolase"/>
    <property type="match status" value="1"/>
</dbReference>
<evidence type="ECO:0000259" key="5">
    <source>
        <dbReference type="PROSITE" id="PS50222"/>
    </source>
</evidence>
<dbReference type="EnsemblBacteria" id="CAD77975">
    <property type="protein sequence ID" value="CAD77975"/>
    <property type="gene ID" value="RB13156"/>
</dbReference>
<keyword evidence="7" id="KW-1185">Reference proteome</keyword>
<dbReference type="PANTHER" id="PTHR48081">
    <property type="entry name" value="AB HYDROLASE SUPERFAMILY PROTEIN C4A8.06C"/>
    <property type="match status" value="1"/>
</dbReference>
<dbReference type="PATRIC" id="fig|243090.15.peg.6373"/>
<dbReference type="InterPro" id="IPR049492">
    <property type="entry name" value="BD-FAE-like_dom"/>
</dbReference>
<dbReference type="eggNOG" id="COG1506">
    <property type="taxonomic scope" value="Bacteria"/>
</dbReference>
<sequence>MRCHAVIRHQPLLPLLLIGSYLFVATPPASATTPDAEQATASEPDRDRESLGRATRLLQKFDENDNSVWDRTENTRAWNRYRKLDTDQNGKLTIDELRRDRTGYLETGGERKLDLVYKTVDKKELLLDLYYPTQHDASFPCPLIVYTHGGGWAAGSKQGAANGSFKVVFQQLLDHGFAVASVNYRLCKPNTGVMMRDCVIDSKDAARYLAKHSETLRLDATKFFVMGDSAGGQIAQMLLLTSPETLPGDKELAATPYTMLAGVSWYGPSDFEKTELFNHDDRADFRDRFGPRILGSNSSPANKLELYREMSPVNYLRADSHPLLMIQGDKDTTIPVKHAHHMKQKADAIKAPVEVMIIRNAGHNWRQVDAEIDPSRDAIVDRTVQFFLDNLPH</sequence>